<name>A0A6G9AWJ3_9BACT</name>
<dbReference type="RefSeq" id="WP_167217123.1">
    <property type="nucleotide sequence ID" value="NZ_CP050063.1"/>
</dbReference>
<reference evidence="3 4" key="1">
    <citation type="submission" date="2020-03" db="EMBL/GenBank/DDBJ databases">
        <authorList>
            <person name="Kim M.K."/>
        </authorList>
    </citation>
    <scope>NUCLEOTIDE SEQUENCE [LARGE SCALE GENOMIC DNA]</scope>
    <source>
        <strain evidence="3 4">BT328</strain>
    </source>
</reference>
<dbReference type="PROSITE" id="PS50110">
    <property type="entry name" value="RESPONSE_REGULATORY"/>
    <property type="match status" value="1"/>
</dbReference>
<dbReference type="InterPro" id="IPR011006">
    <property type="entry name" value="CheY-like_superfamily"/>
</dbReference>
<feature type="domain" description="Response regulatory" evidence="2">
    <location>
        <begin position="9"/>
        <end position="134"/>
    </location>
</feature>
<evidence type="ECO:0000313" key="3">
    <source>
        <dbReference type="EMBL" id="QIP16842.1"/>
    </source>
</evidence>
<gene>
    <name evidence="3" type="ORF">G8759_31475</name>
</gene>
<sequence>MTFNHSRRSLLSIVQSRETWLTLNELLPAVFPGVNLVFATPASIALSYLDTSINDGDPPQLILLDIYLPSRADGMNLLQKLKQPDSPYQAIPVVMMSSTESTSDINEVMRLGAAAYVVRSTTSYAWIKSLQGLQDYWPV</sequence>
<dbReference type="PANTHER" id="PTHR44520">
    <property type="entry name" value="RESPONSE REGULATOR RCP1-RELATED"/>
    <property type="match status" value="1"/>
</dbReference>
<accession>A0A6G9AWJ3</accession>
<organism evidence="3 4">
    <name type="scientific">Spirosoma aureum</name>
    <dbReference type="NCBI Taxonomy" id="2692134"/>
    <lineage>
        <taxon>Bacteria</taxon>
        <taxon>Pseudomonadati</taxon>
        <taxon>Bacteroidota</taxon>
        <taxon>Cytophagia</taxon>
        <taxon>Cytophagales</taxon>
        <taxon>Cytophagaceae</taxon>
        <taxon>Spirosoma</taxon>
    </lineage>
</organism>
<dbReference type="EMBL" id="CP050063">
    <property type="protein sequence ID" value="QIP16842.1"/>
    <property type="molecule type" value="Genomic_DNA"/>
</dbReference>
<dbReference type="AlphaFoldDB" id="A0A6G9AWJ3"/>
<dbReference type="Pfam" id="PF00072">
    <property type="entry name" value="Response_reg"/>
    <property type="match status" value="1"/>
</dbReference>
<keyword evidence="1" id="KW-0597">Phosphoprotein</keyword>
<dbReference type="PANTHER" id="PTHR44520:SF2">
    <property type="entry name" value="RESPONSE REGULATOR RCP1"/>
    <property type="match status" value="1"/>
</dbReference>
<protein>
    <submittedName>
        <fullName evidence="3">Response regulator</fullName>
    </submittedName>
</protein>
<dbReference type="Gene3D" id="3.40.50.2300">
    <property type="match status" value="1"/>
</dbReference>
<dbReference type="KEGG" id="spib:G8759_31475"/>
<dbReference type="GO" id="GO:0000160">
    <property type="term" value="P:phosphorelay signal transduction system"/>
    <property type="evidence" value="ECO:0007669"/>
    <property type="project" value="InterPro"/>
</dbReference>
<evidence type="ECO:0000313" key="4">
    <source>
        <dbReference type="Proteomes" id="UP000501802"/>
    </source>
</evidence>
<feature type="modified residue" description="4-aspartylphosphate" evidence="1">
    <location>
        <position position="65"/>
    </location>
</feature>
<dbReference type="SUPFAM" id="SSF52172">
    <property type="entry name" value="CheY-like"/>
    <property type="match status" value="1"/>
</dbReference>
<dbReference type="InterPro" id="IPR001789">
    <property type="entry name" value="Sig_transdc_resp-reg_receiver"/>
</dbReference>
<proteinExistence type="predicted"/>
<keyword evidence="4" id="KW-1185">Reference proteome</keyword>
<dbReference type="InterPro" id="IPR052893">
    <property type="entry name" value="TCS_response_regulator"/>
</dbReference>
<dbReference type="Proteomes" id="UP000501802">
    <property type="component" value="Chromosome"/>
</dbReference>
<evidence type="ECO:0000259" key="2">
    <source>
        <dbReference type="PROSITE" id="PS50110"/>
    </source>
</evidence>
<evidence type="ECO:0000256" key="1">
    <source>
        <dbReference type="PROSITE-ProRule" id="PRU00169"/>
    </source>
</evidence>